<evidence type="ECO:0000313" key="1">
    <source>
        <dbReference type="EMBL" id="KAJ7351532.1"/>
    </source>
</evidence>
<keyword evidence="2" id="KW-1185">Reference proteome</keyword>
<proteinExistence type="predicted"/>
<protein>
    <submittedName>
        <fullName evidence="1">Uncharacterized protein</fullName>
    </submittedName>
</protein>
<dbReference type="Proteomes" id="UP001218218">
    <property type="component" value="Unassembled WGS sequence"/>
</dbReference>
<name>A0AAD7EVL1_9AGAR</name>
<dbReference type="AlphaFoldDB" id="A0AAD7EVL1"/>
<comment type="caution">
    <text evidence="1">The sequence shown here is derived from an EMBL/GenBank/DDBJ whole genome shotgun (WGS) entry which is preliminary data.</text>
</comment>
<accession>A0AAD7EVL1</accession>
<reference evidence="1" key="1">
    <citation type="submission" date="2023-03" db="EMBL/GenBank/DDBJ databases">
        <title>Massive genome expansion in bonnet fungi (Mycena s.s.) driven by repeated elements and novel gene families across ecological guilds.</title>
        <authorList>
            <consortium name="Lawrence Berkeley National Laboratory"/>
            <person name="Harder C.B."/>
            <person name="Miyauchi S."/>
            <person name="Viragh M."/>
            <person name="Kuo A."/>
            <person name="Thoen E."/>
            <person name="Andreopoulos B."/>
            <person name="Lu D."/>
            <person name="Skrede I."/>
            <person name="Drula E."/>
            <person name="Henrissat B."/>
            <person name="Morin E."/>
            <person name="Kohler A."/>
            <person name="Barry K."/>
            <person name="LaButti K."/>
            <person name="Morin E."/>
            <person name="Salamov A."/>
            <person name="Lipzen A."/>
            <person name="Mereny Z."/>
            <person name="Hegedus B."/>
            <person name="Baldrian P."/>
            <person name="Stursova M."/>
            <person name="Weitz H."/>
            <person name="Taylor A."/>
            <person name="Grigoriev I.V."/>
            <person name="Nagy L.G."/>
            <person name="Martin F."/>
            <person name="Kauserud H."/>
        </authorList>
    </citation>
    <scope>NUCLEOTIDE SEQUENCE</scope>
    <source>
        <strain evidence="1">CBHHK002</strain>
    </source>
</reference>
<gene>
    <name evidence="1" type="ORF">DFH08DRAFT_100775</name>
</gene>
<organism evidence="1 2">
    <name type="scientific">Mycena albidolilacea</name>
    <dbReference type="NCBI Taxonomy" id="1033008"/>
    <lineage>
        <taxon>Eukaryota</taxon>
        <taxon>Fungi</taxon>
        <taxon>Dikarya</taxon>
        <taxon>Basidiomycota</taxon>
        <taxon>Agaricomycotina</taxon>
        <taxon>Agaricomycetes</taxon>
        <taxon>Agaricomycetidae</taxon>
        <taxon>Agaricales</taxon>
        <taxon>Marasmiineae</taxon>
        <taxon>Mycenaceae</taxon>
        <taxon>Mycena</taxon>
    </lineage>
</organism>
<sequence>MPAWAGSPRIPAIPSAHGRVTLLGALRLQMQMQIHTACGTEGRLRLDCIASHRIALPHPPMTTCFTGTCNDFKLLVGGGKALPPSSLPPFSFLPSATRVRFPTSSTFASLHARRRPRRYIGAGYTGGRTRSSAIVRCLLQVGVGGALAWNAEPGRLRLRSRASACSIM</sequence>
<evidence type="ECO:0000313" key="2">
    <source>
        <dbReference type="Proteomes" id="UP001218218"/>
    </source>
</evidence>
<dbReference type="EMBL" id="JARIHO010000013">
    <property type="protein sequence ID" value="KAJ7351532.1"/>
    <property type="molecule type" value="Genomic_DNA"/>
</dbReference>